<protein>
    <submittedName>
        <fullName evidence="1">Uncharacterized protein</fullName>
    </submittedName>
</protein>
<name>A0AAW2F6Q0_9HYME</name>
<dbReference type="EMBL" id="JADYXP020000014">
    <property type="protein sequence ID" value="KAL0110161.1"/>
    <property type="molecule type" value="Genomic_DNA"/>
</dbReference>
<comment type="caution">
    <text evidence="1">The sequence shown here is derived from an EMBL/GenBank/DDBJ whole genome shotgun (WGS) entry which is preliminary data.</text>
</comment>
<reference evidence="1 2" key="1">
    <citation type="submission" date="2023-03" db="EMBL/GenBank/DDBJ databases">
        <title>High recombination rates correlate with genetic variation in Cardiocondyla obscurior ants.</title>
        <authorList>
            <person name="Errbii M."/>
        </authorList>
    </citation>
    <scope>NUCLEOTIDE SEQUENCE [LARGE SCALE GENOMIC DNA]</scope>
    <source>
        <strain evidence="1">Alpha-2009</strain>
        <tissue evidence="1">Whole body</tissue>
    </source>
</reference>
<evidence type="ECO:0000313" key="1">
    <source>
        <dbReference type="EMBL" id="KAL0110161.1"/>
    </source>
</evidence>
<evidence type="ECO:0000313" key="2">
    <source>
        <dbReference type="Proteomes" id="UP001430953"/>
    </source>
</evidence>
<organism evidence="1 2">
    <name type="scientific">Cardiocondyla obscurior</name>
    <dbReference type="NCBI Taxonomy" id="286306"/>
    <lineage>
        <taxon>Eukaryota</taxon>
        <taxon>Metazoa</taxon>
        <taxon>Ecdysozoa</taxon>
        <taxon>Arthropoda</taxon>
        <taxon>Hexapoda</taxon>
        <taxon>Insecta</taxon>
        <taxon>Pterygota</taxon>
        <taxon>Neoptera</taxon>
        <taxon>Endopterygota</taxon>
        <taxon>Hymenoptera</taxon>
        <taxon>Apocrita</taxon>
        <taxon>Aculeata</taxon>
        <taxon>Formicoidea</taxon>
        <taxon>Formicidae</taxon>
        <taxon>Myrmicinae</taxon>
        <taxon>Cardiocondyla</taxon>
    </lineage>
</organism>
<dbReference type="AlphaFoldDB" id="A0AAW2F6Q0"/>
<accession>A0AAW2F6Q0</accession>
<sequence length="82" mass="9403">MYVRKLYLLLCDCQGAKYFYLKLNKPATSRLLTSILITLPNKNVTASIRQSIITVECKNSFATRKFLSSLTSEYCPLIFRTS</sequence>
<keyword evidence="2" id="KW-1185">Reference proteome</keyword>
<gene>
    <name evidence="1" type="ORF">PUN28_013659</name>
</gene>
<proteinExistence type="predicted"/>
<dbReference type="Proteomes" id="UP001430953">
    <property type="component" value="Unassembled WGS sequence"/>
</dbReference>